<dbReference type="Gramene" id="AET1Gv20797700.14">
    <property type="protein sequence ID" value="AET1Gv20797700.14"/>
    <property type="gene ID" value="AET1Gv20797700"/>
</dbReference>
<reference evidence="1" key="5">
    <citation type="journal article" date="2021" name="G3 (Bethesda)">
        <title>Aegilops tauschii genome assembly Aet v5.0 features greater sequence contiguity and improved annotation.</title>
        <authorList>
            <person name="Wang L."/>
            <person name="Zhu T."/>
            <person name="Rodriguez J.C."/>
            <person name="Deal K.R."/>
            <person name="Dubcovsky J."/>
            <person name="McGuire P.E."/>
            <person name="Lux T."/>
            <person name="Spannagl M."/>
            <person name="Mayer K.F.X."/>
            <person name="Baldrich P."/>
            <person name="Meyers B.C."/>
            <person name="Huo N."/>
            <person name="Gu Y.Q."/>
            <person name="Zhou H."/>
            <person name="Devos K.M."/>
            <person name="Bennetzen J.L."/>
            <person name="Unver T."/>
            <person name="Budak H."/>
            <person name="Gulick P.J."/>
            <person name="Galiba G."/>
            <person name="Kalapos B."/>
            <person name="Nelson D.R."/>
            <person name="Li P."/>
            <person name="You F.M."/>
            <person name="Luo M.C."/>
            <person name="Dvorak J."/>
        </authorList>
    </citation>
    <scope>NUCLEOTIDE SEQUENCE [LARGE SCALE GENOMIC DNA]</scope>
    <source>
        <strain evidence="1">cv. AL8/78</strain>
    </source>
</reference>
<reference evidence="1" key="3">
    <citation type="journal article" date="2017" name="Nature">
        <title>Genome sequence of the progenitor of the wheat D genome Aegilops tauschii.</title>
        <authorList>
            <person name="Luo M.C."/>
            <person name="Gu Y.Q."/>
            <person name="Puiu D."/>
            <person name="Wang H."/>
            <person name="Twardziok S.O."/>
            <person name="Deal K.R."/>
            <person name="Huo N."/>
            <person name="Zhu T."/>
            <person name="Wang L."/>
            <person name="Wang Y."/>
            <person name="McGuire P.E."/>
            <person name="Liu S."/>
            <person name="Long H."/>
            <person name="Ramasamy R.K."/>
            <person name="Rodriguez J.C."/>
            <person name="Van S.L."/>
            <person name="Yuan L."/>
            <person name="Wang Z."/>
            <person name="Xia Z."/>
            <person name="Xiao L."/>
            <person name="Anderson O.D."/>
            <person name="Ouyang S."/>
            <person name="Liang Y."/>
            <person name="Zimin A.V."/>
            <person name="Pertea G."/>
            <person name="Qi P."/>
            <person name="Bennetzen J.L."/>
            <person name="Dai X."/>
            <person name="Dawson M.W."/>
            <person name="Muller H.G."/>
            <person name="Kugler K."/>
            <person name="Rivarola-Duarte L."/>
            <person name="Spannagl M."/>
            <person name="Mayer K.F.X."/>
            <person name="Lu F.H."/>
            <person name="Bevan M.W."/>
            <person name="Leroy P."/>
            <person name="Li P."/>
            <person name="You F.M."/>
            <person name="Sun Q."/>
            <person name="Liu Z."/>
            <person name="Lyons E."/>
            <person name="Wicker T."/>
            <person name="Salzberg S.L."/>
            <person name="Devos K.M."/>
            <person name="Dvorak J."/>
        </authorList>
    </citation>
    <scope>NUCLEOTIDE SEQUENCE [LARGE SCALE GENOMIC DNA]</scope>
    <source>
        <strain evidence="1">cv. AL8/78</strain>
    </source>
</reference>
<keyword evidence="2" id="KW-1185">Reference proteome</keyword>
<dbReference type="Proteomes" id="UP000015105">
    <property type="component" value="Chromosome 1D"/>
</dbReference>
<dbReference type="AlphaFoldDB" id="A0A452ZIU6"/>
<dbReference type="EnsemblPlants" id="AET1Gv20797700.14">
    <property type="protein sequence ID" value="AET1Gv20797700.14"/>
    <property type="gene ID" value="AET1Gv20797700"/>
</dbReference>
<protein>
    <submittedName>
        <fullName evidence="1">Uncharacterized protein</fullName>
    </submittedName>
</protein>
<sequence length="35" mass="3999">VANLLHKSFLDFLILQVFSCLLCNFGRSSFSLAFF</sequence>
<name>A0A452ZIU6_AEGTS</name>
<evidence type="ECO:0000313" key="2">
    <source>
        <dbReference type="Proteomes" id="UP000015105"/>
    </source>
</evidence>
<reference evidence="2" key="2">
    <citation type="journal article" date="2017" name="Nat. Plants">
        <title>The Aegilops tauschii genome reveals multiple impacts of transposons.</title>
        <authorList>
            <person name="Zhao G."/>
            <person name="Zou C."/>
            <person name="Li K."/>
            <person name="Wang K."/>
            <person name="Li T."/>
            <person name="Gao L."/>
            <person name="Zhang X."/>
            <person name="Wang H."/>
            <person name="Yang Z."/>
            <person name="Liu X."/>
            <person name="Jiang W."/>
            <person name="Mao L."/>
            <person name="Kong X."/>
            <person name="Jiao Y."/>
            <person name="Jia J."/>
        </authorList>
    </citation>
    <scope>NUCLEOTIDE SEQUENCE [LARGE SCALE GENOMIC DNA]</scope>
    <source>
        <strain evidence="2">cv. AL8/78</strain>
    </source>
</reference>
<proteinExistence type="predicted"/>
<reference evidence="2" key="1">
    <citation type="journal article" date="2014" name="Science">
        <title>Ancient hybridizations among the ancestral genomes of bread wheat.</title>
        <authorList>
            <consortium name="International Wheat Genome Sequencing Consortium,"/>
            <person name="Marcussen T."/>
            <person name="Sandve S.R."/>
            <person name="Heier L."/>
            <person name="Spannagl M."/>
            <person name="Pfeifer M."/>
            <person name="Jakobsen K.S."/>
            <person name="Wulff B.B."/>
            <person name="Steuernagel B."/>
            <person name="Mayer K.F."/>
            <person name="Olsen O.A."/>
        </authorList>
    </citation>
    <scope>NUCLEOTIDE SEQUENCE [LARGE SCALE GENOMIC DNA]</scope>
    <source>
        <strain evidence="2">cv. AL8/78</strain>
    </source>
</reference>
<evidence type="ECO:0000313" key="1">
    <source>
        <dbReference type="EnsemblPlants" id="AET1Gv20797700.14"/>
    </source>
</evidence>
<accession>A0A452ZIU6</accession>
<organism evidence="1 2">
    <name type="scientific">Aegilops tauschii subsp. strangulata</name>
    <name type="common">Goatgrass</name>
    <dbReference type="NCBI Taxonomy" id="200361"/>
    <lineage>
        <taxon>Eukaryota</taxon>
        <taxon>Viridiplantae</taxon>
        <taxon>Streptophyta</taxon>
        <taxon>Embryophyta</taxon>
        <taxon>Tracheophyta</taxon>
        <taxon>Spermatophyta</taxon>
        <taxon>Magnoliopsida</taxon>
        <taxon>Liliopsida</taxon>
        <taxon>Poales</taxon>
        <taxon>Poaceae</taxon>
        <taxon>BOP clade</taxon>
        <taxon>Pooideae</taxon>
        <taxon>Triticodae</taxon>
        <taxon>Triticeae</taxon>
        <taxon>Triticinae</taxon>
        <taxon>Aegilops</taxon>
    </lineage>
</organism>
<reference evidence="1" key="4">
    <citation type="submission" date="2019-03" db="UniProtKB">
        <authorList>
            <consortium name="EnsemblPlants"/>
        </authorList>
    </citation>
    <scope>IDENTIFICATION</scope>
</reference>